<dbReference type="PANTHER" id="PTHR46306:SF1">
    <property type="entry name" value="BTB_POZ DOMAIN-CONTAINING PROTEIN 9"/>
    <property type="match status" value="1"/>
</dbReference>
<dbReference type="STRING" id="67801.A0A1B0BWR2"/>
<proteinExistence type="predicted"/>
<dbReference type="EMBL" id="JXJN01021950">
    <property type="status" value="NOT_ANNOTATED_CDS"/>
    <property type="molecule type" value="Genomic_DNA"/>
</dbReference>
<evidence type="ECO:0000313" key="3">
    <source>
        <dbReference type="Proteomes" id="UP000092460"/>
    </source>
</evidence>
<evidence type="ECO:0000313" key="2">
    <source>
        <dbReference type="EnsemblMetazoa" id="GPPI042897-PA"/>
    </source>
</evidence>
<dbReference type="VEuPathDB" id="VectorBase:GPPI042897"/>
<dbReference type="GO" id="GO:0048512">
    <property type="term" value="P:circadian behavior"/>
    <property type="evidence" value="ECO:0007669"/>
    <property type="project" value="TreeGrafter"/>
</dbReference>
<reference evidence="3" key="1">
    <citation type="submission" date="2015-01" db="EMBL/GenBank/DDBJ databases">
        <authorList>
            <person name="Aksoy S."/>
            <person name="Warren W."/>
            <person name="Wilson R.K."/>
        </authorList>
    </citation>
    <scope>NUCLEOTIDE SEQUENCE [LARGE SCALE GENOMIC DNA]</scope>
    <source>
        <strain evidence="3">IAEA</strain>
    </source>
</reference>
<protein>
    <submittedName>
        <fullName evidence="2">Uncharacterized protein</fullName>
    </submittedName>
</protein>
<accession>A0A1B0BWR2</accession>
<dbReference type="GO" id="GO:0005737">
    <property type="term" value="C:cytoplasm"/>
    <property type="evidence" value="ECO:0007669"/>
    <property type="project" value="TreeGrafter"/>
</dbReference>
<feature type="compositionally biased region" description="Basic and acidic residues" evidence="1">
    <location>
        <begin position="345"/>
        <end position="365"/>
    </location>
</feature>
<organism evidence="2 3">
    <name type="scientific">Glossina palpalis gambiensis</name>
    <dbReference type="NCBI Taxonomy" id="67801"/>
    <lineage>
        <taxon>Eukaryota</taxon>
        <taxon>Metazoa</taxon>
        <taxon>Ecdysozoa</taxon>
        <taxon>Arthropoda</taxon>
        <taxon>Hexapoda</taxon>
        <taxon>Insecta</taxon>
        <taxon>Pterygota</taxon>
        <taxon>Neoptera</taxon>
        <taxon>Endopterygota</taxon>
        <taxon>Diptera</taxon>
        <taxon>Brachycera</taxon>
        <taxon>Muscomorpha</taxon>
        <taxon>Hippoboscoidea</taxon>
        <taxon>Glossinidae</taxon>
        <taxon>Glossina</taxon>
    </lineage>
</organism>
<name>A0A1B0BWR2_9MUSC</name>
<reference evidence="2" key="2">
    <citation type="submission" date="2020-05" db="UniProtKB">
        <authorList>
            <consortium name="EnsemblMetazoa"/>
        </authorList>
    </citation>
    <scope>IDENTIFICATION</scope>
    <source>
        <strain evidence="2">IAEA</strain>
    </source>
</reference>
<dbReference type="InterPro" id="IPR052407">
    <property type="entry name" value="BTB_POZ_domain_cont_9"/>
</dbReference>
<dbReference type="GO" id="GO:0050804">
    <property type="term" value="P:modulation of chemical synaptic transmission"/>
    <property type="evidence" value="ECO:0007669"/>
    <property type="project" value="TreeGrafter"/>
</dbReference>
<keyword evidence="3" id="KW-1185">Reference proteome</keyword>
<dbReference type="EnsemblMetazoa" id="GPPI042897-RA">
    <property type="protein sequence ID" value="GPPI042897-PA"/>
    <property type="gene ID" value="GPPI042897"/>
</dbReference>
<dbReference type="EMBL" id="JXJN01021949">
    <property type="status" value="NOT_ANNOTATED_CDS"/>
    <property type="molecule type" value="Genomic_DNA"/>
</dbReference>
<sequence>MSVSQCTKQKLRFNRGANEKGHSTKYIFAFYVEIPSIVRYSINLWKEPLGRTDFSSDLWIVTHVTHILENNQFKSFLKEGLQDIFATCMFFRIRIADFFGHLGTVVWYVHLLQVVRISGIIGSNKLLDSIEAQNAFKYRAALWSEENLTTKKFHSRTTHAATLHHTIWERATPFTIFLIQMTLRIGYNLSYQPIKILLWDRVIDYINIIRGSTDTRNTVNHIFHVVSLKAMHLMNTPCSVEGVVAPTNHVATIEMGTNVIGGVSRTPNALLDASHVYYEWEFWLHFINWEVENRQGLGKITYSNPIPLVGTRNIANEIFHCVHLECPSEHSIFLLMKHEKQQIPEEKELFKRNDSETEGSRENSSRHSNGGHDGANAMKENIKIVALWKMDIVPQKNKVKIKKPLS</sequence>
<dbReference type="PANTHER" id="PTHR46306">
    <property type="entry name" value="BTB/POZ DOMAIN-CONTAINING PROTEIN 9"/>
    <property type="match status" value="1"/>
</dbReference>
<feature type="region of interest" description="Disordered" evidence="1">
    <location>
        <begin position="345"/>
        <end position="376"/>
    </location>
</feature>
<evidence type="ECO:0000256" key="1">
    <source>
        <dbReference type="SAM" id="MobiDB-lite"/>
    </source>
</evidence>
<dbReference type="AlphaFoldDB" id="A0A1B0BWR2"/>
<dbReference type="GO" id="GO:0008344">
    <property type="term" value="P:adult locomotory behavior"/>
    <property type="evidence" value="ECO:0007669"/>
    <property type="project" value="TreeGrafter"/>
</dbReference>
<dbReference type="Proteomes" id="UP000092460">
    <property type="component" value="Unassembled WGS sequence"/>
</dbReference>